<feature type="transmembrane region" description="Helical" evidence="7">
    <location>
        <begin position="59"/>
        <end position="76"/>
    </location>
</feature>
<feature type="transmembrane region" description="Helical" evidence="7">
    <location>
        <begin position="381"/>
        <end position="404"/>
    </location>
</feature>
<feature type="transmembrane region" description="Helical" evidence="7">
    <location>
        <begin position="126"/>
        <end position="146"/>
    </location>
</feature>
<sequence>MAEKVHHDHREPSLSSDDPTTAHYDNEKHINDQPHIAGVHQDSSLVASKAEEDAVFRKLDWHLLPFVFILYSLSVLDRSNLGNARLAGLEERINLTGWRYNWLGTIFYIAYILFQWLLMGWKRFPAHIYCAIAVFGWGVIATVQAGVTGWGSLMACRFLLGIFEAMFGPGVPLYLSFFYPRDKVGFRHGVFISGAAMANAYGGALAYGISQIKSSHIEPWQILFIIEGLPTCCIAFVAFYVLPDSLSKAKFLSDREKQIAAAAIARNQVADPDRATGFQYKHVLAALKDPKSYIPGVMYFSCNVSFASLPLFVPTIISQMGAFTKIQSNGLSAPPYVLCFFMILLLTWLSDRFNKRAPFIIFASLVAAIGFIMQATCTGVVPRYVGVFLSVQVFCCVALTLAWVSNIHSTESKRAGGMTVLATLGQFGPLLGTNVFPASEKPFYRKGMWISAAFCLLITFCSALLATILIFQNRKMEKSGVIPRKGEAQDGLRDRGADGVPKYRYIW</sequence>
<evidence type="ECO:0000313" key="9">
    <source>
        <dbReference type="Proteomes" id="UP000038010"/>
    </source>
</evidence>
<evidence type="ECO:0000256" key="4">
    <source>
        <dbReference type="ARBA" id="ARBA00022989"/>
    </source>
</evidence>
<dbReference type="STRING" id="1664694.A0A0N1NX20"/>
<organism evidence="8 9">
    <name type="scientific">Cyphellophora attinorum</name>
    <dbReference type="NCBI Taxonomy" id="1664694"/>
    <lineage>
        <taxon>Eukaryota</taxon>
        <taxon>Fungi</taxon>
        <taxon>Dikarya</taxon>
        <taxon>Ascomycota</taxon>
        <taxon>Pezizomycotina</taxon>
        <taxon>Eurotiomycetes</taxon>
        <taxon>Chaetothyriomycetidae</taxon>
        <taxon>Chaetothyriales</taxon>
        <taxon>Cyphellophoraceae</taxon>
        <taxon>Cyphellophora</taxon>
    </lineage>
</organism>
<dbReference type="FunFam" id="1.20.1250.20:FF:000013">
    <property type="entry name" value="MFS general substrate transporter"/>
    <property type="match status" value="1"/>
</dbReference>
<feature type="transmembrane region" description="Helical" evidence="7">
    <location>
        <begin position="333"/>
        <end position="350"/>
    </location>
</feature>
<comment type="caution">
    <text evidence="8">The sequence shown here is derived from an EMBL/GenBank/DDBJ whole genome shotgun (WGS) entry which is preliminary data.</text>
</comment>
<feature type="transmembrane region" description="Helical" evidence="7">
    <location>
        <begin position="222"/>
        <end position="242"/>
    </location>
</feature>
<feature type="compositionally biased region" description="Basic and acidic residues" evidence="6">
    <location>
        <begin position="1"/>
        <end position="12"/>
    </location>
</feature>
<dbReference type="GO" id="GO:0016020">
    <property type="term" value="C:membrane"/>
    <property type="evidence" value="ECO:0007669"/>
    <property type="project" value="UniProtKB-SubCell"/>
</dbReference>
<accession>A0A0N1NX20</accession>
<dbReference type="Gene3D" id="1.20.1250.20">
    <property type="entry name" value="MFS general substrate transporter like domains"/>
    <property type="match status" value="2"/>
</dbReference>
<dbReference type="VEuPathDB" id="FungiDB:AB675_4071"/>
<protein>
    <submittedName>
        <fullName evidence="8">High-affinity nicotinic acid transporter</fullName>
    </submittedName>
</protein>
<name>A0A0N1NX20_9EURO</name>
<dbReference type="InterPro" id="IPR036259">
    <property type="entry name" value="MFS_trans_sf"/>
</dbReference>
<feature type="transmembrane region" description="Helical" evidence="7">
    <location>
        <begin position="293"/>
        <end position="313"/>
    </location>
</feature>
<evidence type="ECO:0000313" key="8">
    <source>
        <dbReference type="EMBL" id="KPI34480.1"/>
    </source>
</evidence>
<reference evidence="8 9" key="1">
    <citation type="submission" date="2015-06" db="EMBL/GenBank/DDBJ databases">
        <title>Draft genome of the ant-associated black yeast Phialophora attae CBS 131958.</title>
        <authorList>
            <person name="Moreno L.F."/>
            <person name="Stielow B.J."/>
            <person name="de Hoog S."/>
            <person name="Vicente V.A."/>
            <person name="Weiss V.A."/>
            <person name="de Vries M."/>
            <person name="Cruz L.M."/>
            <person name="Souza E.M."/>
        </authorList>
    </citation>
    <scope>NUCLEOTIDE SEQUENCE [LARGE SCALE GENOMIC DNA]</scope>
    <source>
        <strain evidence="8 9">CBS 131958</strain>
    </source>
</reference>
<dbReference type="FunFam" id="1.20.1250.20:FF:000018">
    <property type="entry name" value="MFS transporter permease"/>
    <property type="match status" value="1"/>
</dbReference>
<feature type="region of interest" description="Disordered" evidence="6">
    <location>
        <begin position="1"/>
        <end position="27"/>
    </location>
</feature>
<evidence type="ECO:0000256" key="7">
    <source>
        <dbReference type="SAM" id="Phobius"/>
    </source>
</evidence>
<evidence type="ECO:0000256" key="6">
    <source>
        <dbReference type="SAM" id="MobiDB-lite"/>
    </source>
</evidence>
<dbReference type="RefSeq" id="XP_017994443.1">
    <property type="nucleotide sequence ID" value="XM_018144183.1"/>
</dbReference>
<dbReference type="PANTHER" id="PTHR43791">
    <property type="entry name" value="PERMEASE-RELATED"/>
    <property type="match status" value="1"/>
</dbReference>
<evidence type="ECO:0000256" key="3">
    <source>
        <dbReference type="ARBA" id="ARBA00022692"/>
    </source>
</evidence>
<feature type="transmembrane region" description="Helical" evidence="7">
    <location>
        <begin position="416"/>
        <end position="436"/>
    </location>
</feature>
<dbReference type="Pfam" id="PF07690">
    <property type="entry name" value="MFS_1"/>
    <property type="match status" value="1"/>
</dbReference>
<dbReference type="EMBL" id="LFJN01000059">
    <property type="protein sequence ID" value="KPI34480.1"/>
    <property type="molecule type" value="Genomic_DNA"/>
</dbReference>
<evidence type="ECO:0000256" key="1">
    <source>
        <dbReference type="ARBA" id="ARBA00004141"/>
    </source>
</evidence>
<keyword evidence="3 7" id="KW-0812">Transmembrane</keyword>
<comment type="subcellular location">
    <subcellularLocation>
        <location evidence="1">Membrane</location>
        <topology evidence="1">Multi-pass membrane protein</topology>
    </subcellularLocation>
</comment>
<keyword evidence="4 7" id="KW-1133">Transmembrane helix</keyword>
<proteinExistence type="predicted"/>
<dbReference type="OrthoDB" id="2985014at2759"/>
<evidence type="ECO:0000256" key="5">
    <source>
        <dbReference type="ARBA" id="ARBA00023136"/>
    </source>
</evidence>
<feature type="transmembrane region" description="Helical" evidence="7">
    <location>
        <begin position="158"/>
        <end position="178"/>
    </location>
</feature>
<feature type="transmembrane region" description="Helical" evidence="7">
    <location>
        <begin position="448"/>
        <end position="471"/>
    </location>
</feature>
<dbReference type="AlphaFoldDB" id="A0A0N1NX20"/>
<dbReference type="GeneID" id="28736063"/>
<keyword evidence="9" id="KW-1185">Reference proteome</keyword>
<evidence type="ECO:0000256" key="2">
    <source>
        <dbReference type="ARBA" id="ARBA00022448"/>
    </source>
</evidence>
<dbReference type="InterPro" id="IPR011701">
    <property type="entry name" value="MFS"/>
</dbReference>
<feature type="transmembrane region" description="Helical" evidence="7">
    <location>
        <begin position="357"/>
        <end position="375"/>
    </location>
</feature>
<gene>
    <name evidence="8" type="ORF">AB675_4071</name>
</gene>
<keyword evidence="5 7" id="KW-0472">Membrane</keyword>
<dbReference type="GO" id="GO:0022857">
    <property type="term" value="F:transmembrane transporter activity"/>
    <property type="evidence" value="ECO:0007669"/>
    <property type="project" value="InterPro"/>
</dbReference>
<keyword evidence="2" id="KW-0813">Transport</keyword>
<dbReference type="Proteomes" id="UP000038010">
    <property type="component" value="Unassembled WGS sequence"/>
</dbReference>
<feature type="transmembrane region" description="Helical" evidence="7">
    <location>
        <begin position="190"/>
        <end position="210"/>
    </location>
</feature>
<feature type="transmembrane region" description="Helical" evidence="7">
    <location>
        <begin position="100"/>
        <end position="119"/>
    </location>
</feature>
<dbReference type="SUPFAM" id="SSF103473">
    <property type="entry name" value="MFS general substrate transporter"/>
    <property type="match status" value="1"/>
</dbReference>
<dbReference type="PANTHER" id="PTHR43791:SF36">
    <property type="entry name" value="TRANSPORTER, PUTATIVE (AFU_ORTHOLOGUE AFUA_6G08340)-RELATED"/>
    <property type="match status" value="1"/>
</dbReference>